<dbReference type="Pfam" id="PF02302">
    <property type="entry name" value="PTS_IIB"/>
    <property type="match status" value="1"/>
</dbReference>
<dbReference type="PROSITE" id="PS51099">
    <property type="entry name" value="PTS_EIIB_TYPE_2"/>
    <property type="match status" value="1"/>
</dbReference>
<keyword evidence="1" id="KW-0808">Transferase</keyword>
<proteinExistence type="predicted"/>
<name>A0A7C5UTT3_9CREN</name>
<dbReference type="EMBL" id="DRUB01000142">
    <property type="protein sequence ID" value="HHR96625.1"/>
    <property type="molecule type" value="Genomic_DNA"/>
</dbReference>
<dbReference type="SUPFAM" id="SSF52794">
    <property type="entry name" value="PTS system IIB component-like"/>
    <property type="match status" value="1"/>
</dbReference>
<organism evidence="3">
    <name type="scientific">Ignisphaera aggregans</name>
    <dbReference type="NCBI Taxonomy" id="334771"/>
    <lineage>
        <taxon>Archaea</taxon>
        <taxon>Thermoproteota</taxon>
        <taxon>Thermoprotei</taxon>
        <taxon>Desulfurococcales</taxon>
        <taxon>Desulfurococcaceae</taxon>
        <taxon>Ignisphaera</taxon>
    </lineage>
</organism>
<comment type="caution">
    <text evidence="3">The sequence shown here is derived from an EMBL/GenBank/DDBJ whole genome shotgun (WGS) entry which is preliminary data.</text>
</comment>
<dbReference type="Gene3D" id="3.40.50.2300">
    <property type="match status" value="1"/>
</dbReference>
<dbReference type="InterPro" id="IPR003501">
    <property type="entry name" value="PTS_EIIB_2/3"/>
</dbReference>
<dbReference type="AlphaFoldDB" id="A0A7C5UTT3"/>
<dbReference type="GO" id="GO:0009401">
    <property type="term" value="P:phosphoenolpyruvate-dependent sugar phosphotransferase system"/>
    <property type="evidence" value="ECO:0007669"/>
    <property type="project" value="InterPro"/>
</dbReference>
<reference evidence="3" key="1">
    <citation type="journal article" date="2020" name="mSystems">
        <title>Genome- and Community-Level Interaction Insights into Carbon Utilization and Element Cycling Functions of Hydrothermarchaeota in Hydrothermal Sediment.</title>
        <authorList>
            <person name="Zhou Z."/>
            <person name="Liu Y."/>
            <person name="Xu W."/>
            <person name="Pan J."/>
            <person name="Luo Z.H."/>
            <person name="Li M."/>
        </authorList>
    </citation>
    <scope>NUCLEOTIDE SEQUENCE [LARGE SCALE GENOMIC DNA]</scope>
    <source>
        <strain evidence="3">SpSt-1</strain>
    </source>
</reference>
<protein>
    <submittedName>
        <fullName evidence="3">PTS sugar transporter subunit IIB</fullName>
    </submittedName>
</protein>
<keyword evidence="3" id="KW-0813">Transport</keyword>
<evidence type="ECO:0000259" key="2">
    <source>
        <dbReference type="PROSITE" id="PS51099"/>
    </source>
</evidence>
<dbReference type="GO" id="GO:0008982">
    <property type="term" value="F:protein-N(PI)-phosphohistidine-sugar phosphotransferase activity"/>
    <property type="evidence" value="ECO:0007669"/>
    <property type="project" value="InterPro"/>
</dbReference>
<dbReference type="InterPro" id="IPR013011">
    <property type="entry name" value="PTS_EIIB_2"/>
</dbReference>
<gene>
    <name evidence="3" type="ORF">ENL47_07440</name>
</gene>
<sequence>MQNYIYTLNRPLKVLTVCGVGQGSSLIMKMFIEDILKELNIPAHVEATEILTAKASGADMIVCSILHEPELRNSAPIVIGLRNLIDKKEMREKILKSLLGKGWIKLV</sequence>
<keyword evidence="3" id="KW-0762">Sugar transport</keyword>
<evidence type="ECO:0000313" key="3">
    <source>
        <dbReference type="EMBL" id="HHR96625.1"/>
    </source>
</evidence>
<accession>A0A7C5UTT3</accession>
<feature type="domain" description="PTS EIIB type-2" evidence="2">
    <location>
        <begin position="12"/>
        <end position="102"/>
    </location>
</feature>
<evidence type="ECO:0000256" key="1">
    <source>
        <dbReference type="ARBA" id="ARBA00022679"/>
    </source>
</evidence>
<dbReference type="InterPro" id="IPR036095">
    <property type="entry name" value="PTS_EIIB-like_sf"/>
</dbReference>
<dbReference type="CDD" id="cd05563">
    <property type="entry name" value="PTS_IIB_ascorbate"/>
    <property type="match status" value="1"/>
</dbReference>